<dbReference type="AlphaFoldDB" id="K8EA90"/>
<feature type="region of interest" description="Disordered" evidence="1">
    <location>
        <begin position="253"/>
        <end position="272"/>
    </location>
</feature>
<evidence type="ECO:0000313" key="2">
    <source>
        <dbReference type="EMBL" id="CCO14646.1"/>
    </source>
</evidence>
<name>K8EA90_9CHLO</name>
<keyword evidence="3" id="KW-1185">Reference proteome</keyword>
<proteinExistence type="predicted"/>
<dbReference type="RefSeq" id="XP_007515767.1">
    <property type="nucleotide sequence ID" value="XM_007515705.1"/>
</dbReference>
<sequence>MVAVVVPSPGGVPFFSSFVFATTLTTTASWCSPRGGGSGARGGKRAFRFKAVFVAKGGGEGFVGREWIIGEEQKSSRGGFLTNCSRRSKKRSGATKITKSVLDEEKEEKNTENGDFTAKSVGKNQCHYCDRTASSRWYKNKTQCNACYNRARRIRIKNDLQTHSCEMCQTSSSVEWYRNKFVGGKTGRLCHSCYCRERATALDVRCAQCQNERTSGNWAIPKNKGKFKHGDRLCNACYRRELVSLKVEARREEEKITTSEGGGGGSHMYSRR</sequence>
<organism evidence="2 3">
    <name type="scientific">Bathycoccus prasinos</name>
    <dbReference type="NCBI Taxonomy" id="41875"/>
    <lineage>
        <taxon>Eukaryota</taxon>
        <taxon>Viridiplantae</taxon>
        <taxon>Chlorophyta</taxon>
        <taxon>Mamiellophyceae</taxon>
        <taxon>Mamiellales</taxon>
        <taxon>Bathycoccaceae</taxon>
        <taxon>Bathycoccus</taxon>
    </lineage>
</organism>
<feature type="region of interest" description="Disordered" evidence="1">
    <location>
        <begin position="91"/>
        <end position="116"/>
    </location>
</feature>
<protein>
    <recommendedName>
        <fullName evidence="4">GATA-type domain-containing protein</fullName>
    </recommendedName>
</protein>
<evidence type="ECO:0000256" key="1">
    <source>
        <dbReference type="SAM" id="MobiDB-lite"/>
    </source>
</evidence>
<evidence type="ECO:0000313" key="3">
    <source>
        <dbReference type="Proteomes" id="UP000198341"/>
    </source>
</evidence>
<dbReference type="KEGG" id="bpg:Bathy01g06480"/>
<reference evidence="2 3" key="1">
    <citation type="submission" date="2011-10" db="EMBL/GenBank/DDBJ databases">
        <authorList>
            <person name="Genoscope - CEA"/>
        </authorList>
    </citation>
    <scope>NUCLEOTIDE SEQUENCE [LARGE SCALE GENOMIC DNA]</scope>
    <source>
        <strain evidence="2 3">RCC 1105</strain>
    </source>
</reference>
<dbReference type="Proteomes" id="UP000198341">
    <property type="component" value="Chromosome 1"/>
</dbReference>
<dbReference type="GeneID" id="19018383"/>
<dbReference type="EMBL" id="FO082278">
    <property type="protein sequence ID" value="CCO14646.1"/>
    <property type="molecule type" value="Genomic_DNA"/>
</dbReference>
<evidence type="ECO:0008006" key="4">
    <source>
        <dbReference type="Google" id="ProtNLM"/>
    </source>
</evidence>
<accession>K8EA90</accession>
<feature type="compositionally biased region" description="Basic and acidic residues" evidence="1">
    <location>
        <begin position="101"/>
        <end position="112"/>
    </location>
</feature>
<gene>
    <name evidence="2" type="ORF">Bathy01g06480</name>
</gene>